<accession>A0ABW4M791</accession>
<organism evidence="2 3">
    <name type="scientific">Rhizobium helianthi</name>
    <dbReference type="NCBI Taxonomy" id="1132695"/>
    <lineage>
        <taxon>Bacteria</taxon>
        <taxon>Pseudomonadati</taxon>
        <taxon>Pseudomonadota</taxon>
        <taxon>Alphaproteobacteria</taxon>
        <taxon>Hyphomicrobiales</taxon>
        <taxon>Rhizobiaceae</taxon>
        <taxon>Rhizobium/Agrobacterium group</taxon>
        <taxon>Rhizobium</taxon>
    </lineage>
</organism>
<keyword evidence="3" id="KW-1185">Reference proteome</keyword>
<dbReference type="EMBL" id="JBHUEQ010000035">
    <property type="protein sequence ID" value="MFD1747322.1"/>
    <property type="molecule type" value="Genomic_DNA"/>
</dbReference>
<gene>
    <name evidence="2" type="ORF">ACFSE1_17765</name>
</gene>
<comment type="caution">
    <text evidence="2">The sequence shown here is derived from an EMBL/GenBank/DDBJ whole genome shotgun (WGS) entry which is preliminary data.</text>
</comment>
<reference evidence="3" key="1">
    <citation type="journal article" date="2019" name="Int. J. Syst. Evol. Microbiol.">
        <title>The Global Catalogue of Microorganisms (GCM) 10K type strain sequencing project: providing services to taxonomists for standard genome sequencing and annotation.</title>
        <authorList>
            <consortium name="The Broad Institute Genomics Platform"/>
            <consortium name="The Broad Institute Genome Sequencing Center for Infectious Disease"/>
            <person name="Wu L."/>
            <person name="Ma J."/>
        </authorList>
    </citation>
    <scope>NUCLEOTIDE SEQUENCE [LARGE SCALE GENOMIC DNA]</scope>
    <source>
        <strain evidence="3">CG52</strain>
    </source>
</reference>
<keyword evidence="1" id="KW-0812">Transmembrane</keyword>
<dbReference type="RefSeq" id="WP_377404386.1">
    <property type="nucleotide sequence ID" value="NZ_JBHUEQ010000035.1"/>
</dbReference>
<feature type="transmembrane region" description="Helical" evidence="1">
    <location>
        <begin position="20"/>
        <end position="45"/>
    </location>
</feature>
<sequence>MADGNAKPNRPKSKTVKGSLILIGFCGAVAILGIFIGIIVVYGGINALWPD</sequence>
<protein>
    <submittedName>
        <fullName evidence="2">Uncharacterized protein</fullName>
    </submittedName>
</protein>
<name>A0ABW4M791_9HYPH</name>
<dbReference type="Proteomes" id="UP001597322">
    <property type="component" value="Unassembled WGS sequence"/>
</dbReference>
<evidence type="ECO:0000313" key="3">
    <source>
        <dbReference type="Proteomes" id="UP001597322"/>
    </source>
</evidence>
<proteinExistence type="predicted"/>
<evidence type="ECO:0000313" key="2">
    <source>
        <dbReference type="EMBL" id="MFD1747322.1"/>
    </source>
</evidence>
<keyword evidence="1" id="KW-1133">Transmembrane helix</keyword>
<keyword evidence="1" id="KW-0472">Membrane</keyword>
<evidence type="ECO:0000256" key="1">
    <source>
        <dbReference type="SAM" id="Phobius"/>
    </source>
</evidence>